<feature type="domain" description="Protein NO VEIN C-terminal" evidence="1">
    <location>
        <begin position="526"/>
        <end position="579"/>
    </location>
</feature>
<organism evidence="2 3">
    <name type="scientific">Splendidivirga corallicola</name>
    <dbReference type="NCBI Taxonomy" id="3051826"/>
    <lineage>
        <taxon>Bacteria</taxon>
        <taxon>Pseudomonadati</taxon>
        <taxon>Bacteroidota</taxon>
        <taxon>Cytophagia</taxon>
        <taxon>Cytophagales</taxon>
        <taxon>Splendidivirgaceae</taxon>
        <taxon>Splendidivirga</taxon>
    </lineage>
</organism>
<dbReference type="InterPro" id="IPR024975">
    <property type="entry name" value="NOV_C"/>
</dbReference>
<evidence type="ECO:0000259" key="1">
    <source>
        <dbReference type="Pfam" id="PF13020"/>
    </source>
</evidence>
<dbReference type="EMBL" id="JAUJEA010000002">
    <property type="protein sequence ID" value="MDN5201189.1"/>
    <property type="molecule type" value="Genomic_DNA"/>
</dbReference>
<evidence type="ECO:0000313" key="2">
    <source>
        <dbReference type="EMBL" id="MDN5201189.1"/>
    </source>
</evidence>
<keyword evidence="3" id="KW-1185">Reference proteome</keyword>
<comment type="caution">
    <text evidence="2">The sequence shown here is derived from an EMBL/GenBank/DDBJ whole genome shotgun (WGS) entry which is preliminary data.</text>
</comment>
<dbReference type="Proteomes" id="UP001172082">
    <property type="component" value="Unassembled WGS sequence"/>
</dbReference>
<gene>
    <name evidence="2" type="ORF">QQ008_07445</name>
</gene>
<name>A0ABT8KKF5_9BACT</name>
<accession>A0ABT8KKF5</accession>
<sequence length="657" mass="76705">MNIQDEISNTTIRYKKADSKTKLINERIKEVVIEKSTSDNPTHEEIKLLISSDGSIDLGVEVEEFGEINLIKELPEHHPILFCPFPLIGGNDFPFPVVLNSESFIPKEERDGIWLANTVEGQVNREIFENAVELFEPLAKQISDVGLKNTFLLLDTLKDSPQVPDMDKTWFEEKIQNPIKSFILNIPLVDNPVKGRISILTENTRVMFPSNPKEDIREEMWDLMNEIMSPLLPPKKEVHSWYNVLWEKCPKMSLKHLSKFISSKGDVHTLSQHFFGNDEGKTMIWLNKLVSLISKEQEALLREAGTVILPNQFGQFKDKDELYLDDDTIDEELKDIHALTAKFKNGITDWRTELLDKRIYLELPLNKTRTIEDISLLIVENIKGLLHNDQPPNELQDLFSKLLNWLNENPYKRKEYFKGLKTDTLLYKTANEAKLKQFTELLRKDREGEISVEDLANLDPSKVAMLNDPNLELKLRLGEQALKEIQKEKEEFEFKKQTGDLFEKLFQQIINTDNRFDIQKVDGEQDFIVTRLMDSKEFYIEMKSIKPEEHKIQMTHKQAKKAYQFPTNYFLCFVPNNGSQIDDMYFKNYARFDGSIGKKLTDKITKALAFESSENGVTVEFEDAFLQQYRKYRYKFLIEKRILEQETFETFKNRIAT</sequence>
<evidence type="ECO:0000313" key="3">
    <source>
        <dbReference type="Proteomes" id="UP001172082"/>
    </source>
</evidence>
<reference evidence="2" key="1">
    <citation type="submission" date="2023-06" db="EMBL/GenBank/DDBJ databases">
        <title>Genomic of Parafulvivirga corallium.</title>
        <authorList>
            <person name="Wang G."/>
        </authorList>
    </citation>
    <scope>NUCLEOTIDE SEQUENCE</scope>
    <source>
        <strain evidence="2">BMA10</strain>
    </source>
</reference>
<proteinExistence type="predicted"/>
<protein>
    <submittedName>
        <fullName evidence="2">DUF3883 domain-containing protein</fullName>
    </submittedName>
</protein>
<dbReference type="Pfam" id="PF13020">
    <property type="entry name" value="NOV_C"/>
    <property type="match status" value="1"/>
</dbReference>